<comment type="caution">
    <text evidence="2">The sequence shown here is derived from an EMBL/GenBank/DDBJ whole genome shotgun (WGS) entry which is preliminary data.</text>
</comment>
<gene>
    <name evidence="2" type="ORF">GCM10023320_19680</name>
</gene>
<dbReference type="RefSeq" id="WP_345604577.1">
    <property type="nucleotide sequence ID" value="NZ_BAABJO010000006.1"/>
</dbReference>
<name>A0ABP9NIZ4_9PSEU</name>
<evidence type="ECO:0000256" key="1">
    <source>
        <dbReference type="SAM" id="MobiDB-lite"/>
    </source>
</evidence>
<dbReference type="Proteomes" id="UP001500804">
    <property type="component" value="Unassembled WGS sequence"/>
</dbReference>
<protein>
    <submittedName>
        <fullName evidence="2">Uncharacterized protein</fullName>
    </submittedName>
</protein>
<evidence type="ECO:0000313" key="3">
    <source>
        <dbReference type="Proteomes" id="UP001500804"/>
    </source>
</evidence>
<proteinExistence type="predicted"/>
<organism evidence="2 3">
    <name type="scientific">Pseudonocardia adelaidensis</name>
    <dbReference type="NCBI Taxonomy" id="648754"/>
    <lineage>
        <taxon>Bacteria</taxon>
        <taxon>Bacillati</taxon>
        <taxon>Actinomycetota</taxon>
        <taxon>Actinomycetes</taxon>
        <taxon>Pseudonocardiales</taxon>
        <taxon>Pseudonocardiaceae</taxon>
        <taxon>Pseudonocardia</taxon>
    </lineage>
</organism>
<dbReference type="EMBL" id="BAABJO010000006">
    <property type="protein sequence ID" value="GAA5117408.1"/>
    <property type="molecule type" value="Genomic_DNA"/>
</dbReference>
<feature type="compositionally biased region" description="Acidic residues" evidence="1">
    <location>
        <begin position="22"/>
        <end position="34"/>
    </location>
</feature>
<sequence>MTEPHAAPEPDPEPRLPGMPDLDVDLPADEDADDQPGNMPGEDVDPDAGRMEPPD</sequence>
<accession>A0ABP9NIZ4</accession>
<feature type="region of interest" description="Disordered" evidence="1">
    <location>
        <begin position="1"/>
        <end position="55"/>
    </location>
</feature>
<feature type="compositionally biased region" description="Basic and acidic residues" evidence="1">
    <location>
        <begin position="1"/>
        <end position="14"/>
    </location>
</feature>
<keyword evidence="3" id="KW-1185">Reference proteome</keyword>
<evidence type="ECO:0000313" key="2">
    <source>
        <dbReference type="EMBL" id="GAA5117408.1"/>
    </source>
</evidence>
<reference evidence="3" key="1">
    <citation type="journal article" date="2019" name="Int. J. Syst. Evol. Microbiol.">
        <title>The Global Catalogue of Microorganisms (GCM) 10K type strain sequencing project: providing services to taxonomists for standard genome sequencing and annotation.</title>
        <authorList>
            <consortium name="The Broad Institute Genomics Platform"/>
            <consortium name="The Broad Institute Genome Sequencing Center for Infectious Disease"/>
            <person name="Wu L."/>
            <person name="Ma J."/>
        </authorList>
    </citation>
    <scope>NUCLEOTIDE SEQUENCE [LARGE SCALE GENOMIC DNA]</scope>
    <source>
        <strain evidence="3">JCM 18302</strain>
    </source>
</reference>